<dbReference type="EMBL" id="CH474019">
    <property type="protein sequence ID" value="EDL86162.1"/>
    <property type="molecule type" value="Genomic_DNA"/>
</dbReference>
<accession>A6K4Z4</accession>
<dbReference type="Proteomes" id="UP000234681">
    <property type="component" value="Chromosome X"/>
</dbReference>
<proteinExistence type="predicted"/>
<name>A6K4Z4_RAT</name>
<organism evidence="1 2">
    <name type="scientific">Rattus norvegicus</name>
    <name type="common">Rat</name>
    <dbReference type="NCBI Taxonomy" id="10116"/>
    <lineage>
        <taxon>Eukaryota</taxon>
        <taxon>Metazoa</taxon>
        <taxon>Chordata</taxon>
        <taxon>Craniata</taxon>
        <taxon>Vertebrata</taxon>
        <taxon>Euteleostomi</taxon>
        <taxon>Mammalia</taxon>
        <taxon>Eutheria</taxon>
        <taxon>Euarchontoglires</taxon>
        <taxon>Glires</taxon>
        <taxon>Rodentia</taxon>
        <taxon>Myomorpha</taxon>
        <taxon>Muroidea</taxon>
        <taxon>Muridae</taxon>
        <taxon>Murinae</taxon>
        <taxon>Rattus</taxon>
    </lineage>
</organism>
<protein>
    <submittedName>
        <fullName evidence="1">RCG49908</fullName>
    </submittedName>
</protein>
<sequence>MWVQCRQGSAPLRCKLSPLCRLIYVLPNDLTASETTVAHLDATTALF</sequence>
<evidence type="ECO:0000313" key="2">
    <source>
        <dbReference type="Proteomes" id="UP000234681"/>
    </source>
</evidence>
<evidence type="ECO:0000313" key="1">
    <source>
        <dbReference type="EMBL" id="EDL86162.1"/>
    </source>
</evidence>
<dbReference type="AlphaFoldDB" id="A6K4Z4"/>
<reference evidence="2" key="1">
    <citation type="submission" date="2005-09" db="EMBL/GenBank/DDBJ databases">
        <authorList>
            <person name="Mural R.J."/>
            <person name="Li P.W."/>
            <person name="Adams M.D."/>
            <person name="Amanatides P.G."/>
            <person name="Baden-Tillson H."/>
            <person name="Barnstead M."/>
            <person name="Chin S.H."/>
            <person name="Dew I."/>
            <person name="Evans C.A."/>
            <person name="Ferriera S."/>
            <person name="Flanigan M."/>
            <person name="Fosler C."/>
            <person name="Glodek A."/>
            <person name="Gu Z."/>
            <person name="Holt R.A."/>
            <person name="Jennings D."/>
            <person name="Kraft C.L."/>
            <person name="Lu F."/>
            <person name="Nguyen T."/>
            <person name="Nusskern D.R."/>
            <person name="Pfannkoch C.M."/>
            <person name="Sitter C."/>
            <person name="Sutton G.G."/>
            <person name="Venter J.C."/>
            <person name="Wang Z."/>
            <person name="Woodage T."/>
            <person name="Zheng X.H."/>
            <person name="Zhong F."/>
        </authorList>
    </citation>
    <scope>NUCLEOTIDE SEQUENCE [LARGE SCALE GENOMIC DNA]</scope>
    <source>
        <strain>BN</strain>
        <strain evidence="2">Sprague-Dawley</strain>
    </source>
</reference>
<gene>
    <name evidence="1" type="ORF">rCG_49908</name>
</gene>